<feature type="compositionally biased region" description="Basic and acidic residues" evidence="2">
    <location>
        <begin position="11"/>
        <end position="22"/>
    </location>
</feature>
<dbReference type="AlphaFoldDB" id="A0AAD5U8Q7"/>
<keyword evidence="5" id="KW-1185">Reference proteome</keyword>
<dbReference type="PANTHER" id="PTHR23086:SF8">
    <property type="entry name" value="PHOSPHATIDYLINOSITOL 5-PHOSPHATE 4-KINASE, ISOFORM A"/>
    <property type="match status" value="1"/>
</dbReference>
<feature type="domain" description="PIPK" evidence="3">
    <location>
        <begin position="219"/>
        <end position="625"/>
    </location>
</feature>
<organism evidence="4 5">
    <name type="scientific">Clydaea vesicula</name>
    <dbReference type="NCBI Taxonomy" id="447962"/>
    <lineage>
        <taxon>Eukaryota</taxon>
        <taxon>Fungi</taxon>
        <taxon>Fungi incertae sedis</taxon>
        <taxon>Chytridiomycota</taxon>
        <taxon>Chytridiomycota incertae sedis</taxon>
        <taxon>Chytridiomycetes</taxon>
        <taxon>Lobulomycetales</taxon>
        <taxon>Lobulomycetaceae</taxon>
        <taxon>Clydaea</taxon>
    </lineage>
</organism>
<evidence type="ECO:0000256" key="2">
    <source>
        <dbReference type="SAM" id="MobiDB-lite"/>
    </source>
</evidence>
<dbReference type="InterPro" id="IPR023610">
    <property type="entry name" value="PInositol-4/5-P-5/4-kinase"/>
</dbReference>
<reference evidence="4" key="1">
    <citation type="submission" date="2020-05" db="EMBL/GenBank/DDBJ databases">
        <title>Phylogenomic resolution of chytrid fungi.</title>
        <authorList>
            <person name="Stajich J.E."/>
            <person name="Amses K."/>
            <person name="Simmons R."/>
            <person name="Seto K."/>
            <person name="Myers J."/>
            <person name="Bonds A."/>
            <person name="Quandt C.A."/>
            <person name="Barry K."/>
            <person name="Liu P."/>
            <person name="Grigoriev I."/>
            <person name="Longcore J.E."/>
            <person name="James T.Y."/>
        </authorList>
    </citation>
    <scope>NUCLEOTIDE SEQUENCE</scope>
    <source>
        <strain evidence="4">JEL0476</strain>
    </source>
</reference>
<keyword evidence="1" id="KW-0808">Transferase</keyword>
<evidence type="ECO:0000313" key="4">
    <source>
        <dbReference type="EMBL" id="KAJ3224707.1"/>
    </source>
</evidence>
<dbReference type="PROSITE" id="PS51455">
    <property type="entry name" value="PIPK"/>
    <property type="match status" value="1"/>
</dbReference>
<protein>
    <submittedName>
        <fullName evidence="4">Phosphatidylinositol-4-phosphate 5-kinase</fullName>
    </submittedName>
</protein>
<proteinExistence type="predicted"/>
<dbReference type="Pfam" id="PF01504">
    <property type="entry name" value="PIP5K"/>
    <property type="match status" value="1"/>
</dbReference>
<sequence>MSELNSIAEGSVEKLANDETKKNNNINNTEINKAEAPLSIFIPKKSESPLNLSQPSMPSLVKSKESESSGNIVASPRMSAASRTGSAKVATPTPKIRHRSQSTNNATNSTGQKFGRLSLKSKKNSDQNFHQDQTSSAPIFGNTDGSNPEIESPGSPSSRPSNENIENSSAASSVKRSPRSPERSRISSLLKIRSRESNNEENEVLVGTPVKEGHANYLLMFDMLTGIRISLKINTVIQVSRCNSKENKPTEEKLEFVQSHKVAFDESGQEVTPRTDYDFKFKDYAPWIFKKIRDIFHVESSDYLASLTGKYVLSELGSPGKSGSFFYFSSDYRFIIKTIHHSEHIFMRKKLKQYYNHVKDNPDTLLSRILGLHRVKLPGNKKIHFVVMGNVFPAHKDIHEIYDLKGSTIGRVFNEEEALKNPASVLKDINWINRKQNLQFGPTKKKTLINQMEKDVKYLQDNQIMDYSLLIGIHDMVKGNKELLREKSLQVVDEPIVSDNQTDATPVRKPTLKRNTQKQKRLRTVSDPVLLTPINSKLSSNLPPERKYCTFYQDFGGYQATNEEDVIRPIVYYIGIIDIFTHYNYKKKAETYFRSLSNDSKKISSSTTDGLKSNLKNKDFNPKHPDKKIIKKKYKVKLKPIEIKKNAHRKELSNSILKVFDPQNQLVDAQEHYRYFKEKYEHIMENLGEPEDLINRNEFISEKLKTTKSCRTKMLLNAKVNKDLFSSQVSKLNADNAFGIKNYYLEPLLTFNDAIGINKERKLQLLDREQLEIDSLPIQLDESDDDDFTQISSDFKKSLIIKQISNRSIHEEEEEGKNIIDYEKMISQNTGIQKEDKSKVDTPKADTKAYSYENLLSSLDKNIENTPDYGARSLLPNINPNSCGMAQKLQLEGVSLAELMHNPLLNTGKVVETASAQQSIQIDSTRVKKEEVNTITSFVKLKEETRKVSNLGKLRKNVRGYDTIFRMHNKEVKEKVEDPQEEDNQEEINEAEENNVEDKEDVTLNIIPFSSVEDHSEPEYIPQKKFGSKREEIRKWERTIIK</sequence>
<dbReference type="GO" id="GO:0016308">
    <property type="term" value="F:1-phosphatidylinositol-4-phosphate 5-kinase activity"/>
    <property type="evidence" value="ECO:0007669"/>
    <property type="project" value="TreeGrafter"/>
</dbReference>
<keyword evidence="1" id="KW-0067">ATP-binding</keyword>
<dbReference type="GO" id="GO:0005524">
    <property type="term" value="F:ATP binding"/>
    <property type="evidence" value="ECO:0007669"/>
    <property type="project" value="UniProtKB-UniRule"/>
</dbReference>
<dbReference type="Gene3D" id="3.30.800.10">
    <property type="entry name" value="Phosphatidylinositol Phosphate Kinase II Beta"/>
    <property type="match status" value="1"/>
</dbReference>
<feature type="region of interest" description="Disordered" evidence="2">
    <location>
        <begin position="974"/>
        <end position="1002"/>
    </location>
</feature>
<feature type="compositionally biased region" description="Polar residues" evidence="2">
    <location>
        <begin position="126"/>
        <end position="137"/>
    </location>
</feature>
<comment type="caution">
    <text evidence="4">The sequence shown here is derived from an EMBL/GenBank/DDBJ whole genome shotgun (WGS) entry which is preliminary data.</text>
</comment>
<evidence type="ECO:0000313" key="5">
    <source>
        <dbReference type="Proteomes" id="UP001211065"/>
    </source>
</evidence>
<dbReference type="Proteomes" id="UP001211065">
    <property type="component" value="Unassembled WGS sequence"/>
</dbReference>
<feature type="region of interest" description="Disordered" evidence="2">
    <location>
        <begin position="1"/>
        <end position="205"/>
    </location>
</feature>
<feature type="compositionally biased region" description="Polar residues" evidence="2">
    <location>
        <begin position="48"/>
        <end position="57"/>
    </location>
</feature>
<feature type="compositionally biased region" description="Low complexity" evidence="2">
    <location>
        <begin position="23"/>
        <end position="36"/>
    </location>
</feature>
<evidence type="ECO:0000259" key="3">
    <source>
        <dbReference type="PROSITE" id="PS51455"/>
    </source>
</evidence>
<dbReference type="CDD" id="cd17303">
    <property type="entry name" value="PIPKc_PIP5K_yeast_like"/>
    <property type="match status" value="1"/>
</dbReference>
<dbReference type="InterPro" id="IPR027484">
    <property type="entry name" value="PInositol-4-P-5-kinase_N"/>
</dbReference>
<dbReference type="Gene3D" id="3.30.810.10">
    <property type="entry name" value="2-Layer Sandwich"/>
    <property type="match status" value="1"/>
</dbReference>
<evidence type="ECO:0000256" key="1">
    <source>
        <dbReference type="PROSITE-ProRule" id="PRU00781"/>
    </source>
</evidence>
<dbReference type="GO" id="GO:0005886">
    <property type="term" value="C:plasma membrane"/>
    <property type="evidence" value="ECO:0007669"/>
    <property type="project" value="TreeGrafter"/>
</dbReference>
<name>A0AAD5U8Q7_9FUNG</name>
<feature type="compositionally biased region" description="Acidic residues" evidence="2">
    <location>
        <begin position="979"/>
        <end position="1000"/>
    </location>
</feature>
<dbReference type="InterPro" id="IPR002498">
    <property type="entry name" value="PInositol-4-P-4/5-kinase_core"/>
</dbReference>
<dbReference type="GO" id="GO:0046854">
    <property type="term" value="P:phosphatidylinositol phosphate biosynthetic process"/>
    <property type="evidence" value="ECO:0007669"/>
    <property type="project" value="TreeGrafter"/>
</dbReference>
<dbReference type="InterPro" id="IPR027483">
    <property type="entry name" value="PInositol-4-P-4/5-kinase_C_sf"/>
</dbReference>
<gene>
    <name evidence="4" type="primary">MSS4_3</name>
    <name evidence="4" type="ORF">HK099_008025</name>
</gene>
<dbReference type="SMART" id="SM00330">
    <property type="entry name" value="PIPKc"/>
    <property type="match status" value="1"/>
</dbReference>
<dbReference type="PANTHER" id="PTHR23086">
    <property type="entry name" value="PHOSPHATIDYLINOSITOL-4-PHOSPHATE 5-KINASE"/>
    <property type="match status" value="1"/>
</dbReference>
<feature type="compositionally biased region" description="Polar residues" evidence="2">
    <location>
        <begin position="101"/>
        <end position="112"/>
    </location>
</feature>
<keyword evidence="1" id="KW-0418">Kinase</keyword>
<dbReference type="SUPFAM" id="SSF56104">
    <property type="entry name" value="SAICAR synthase-like"/>
    <property type="match status" value="1"/>
</dbReference>
<accession>A0AAD5U8Q7</accession>
<dbReference type="EMBL" id="JADGJW010000084">
    <property type="protein sequence ID" value="KAJ3224707.1"/>
    <property type="molecule type" value="Genomic_DNA"/>
</dbReference>
<feature type="compositionally biased region" description="Low complexity" evidence="2">
    <location>
        <begin position="161"/>
        <end position="175"/>
    </location>
</feature>
<keyword evidence="1" id="KW-0547">Nucleotide-binding</keyword>